<accession>A0A0C2CWN8</accession>
<gene>
    <name evidence="1" type="ORF">DB30_05578</name>
</gene>
<sequence length="38" mass="3986">MNPNYCCSQSVFGRAGGIGLADLLGVLEELGSERASDR</sequence>
<protein>
    <submittedName>
        <fullName evidence="1">Uncharacterized protein</fullName>
    </submittedName>
</protein>
<comment type="caution">
    <text evidence="1">The sequence shown here is derived from an EMBL/GenBank/DDBJ whole genome shotgun (WGS) entry which is preliminary data.</text>
</comment>
<reference evidence="1 2" key="1">
    <citation type="submission" date="2014-12" db="EMBL/GenBank/DDBJ databases">
        <title>Genome assembly of Enhygromyxa salina DSM 15201.</title>
        <authorList>
            <person name="Sharma G."/>
            <person name="Subramanian S."/>
        </authorList>
    </citation>
    <scope>NUCLEOTIDE SEQUENCE [LARGE SCALE GENOMIC DNA]</scope>
    <source>
        <strain evidence="1 2">DSM 15201</strain>
    </source>
</reference>
<dbReference type="AlphaFoldDB" id="A0A0C2CWN8"/>
<dbReference type="Proteomes" id="UP000031599">
    <property type="component" value="Unassembled WGS sequence"/>
</dbReference>
<dbReference type="EMBL" id="JMCC02000053">
    <property type="protein sequence ID" value="KIG15461.1"/>
    <property type="molecule type" value="Genomic_DNA"/>
</dbReference>
<name>A0A0C2CWN8_9BACT</name>
<organism evidence="1 2">
    <name type="scientific">Enhygromyxa salina</name>
    <dbReference type="NCBI Taxonomy" id="215803"/>
    <lineage>
        <taxon>Bacteria</taxon>
        <taxon>Pseudomonadati</taxon>
        <taxon>Myxococcota</taxon>
        <taxon>Polyangia</taxon>
        <taxon>Nannocystales</taxon>
        <taxon>Nannocystaceae</taxon>
        <taxon>Enhygromyxa</taxon>
    </lineage>
</organism>
<evidence type="ECO:0000313" key="1">
    <source>
        <dbReference type="EMBL" id="KIG15461.1"/>
    </source>
</evidence>
<evidence type="ECO:0000313" key="2">
    <source>
        <dbReference type="Proteomes" id="UP000031599"/>
    </source>
</evidence>
<proteinExistence type="predicted"/>